<dbReference type="EMBL" id="AP023086">
    <property type="protein sequence ID" value="BCD96827.1"/>
    <property type="molecule type" value="Genomic_DNA"/>
</dbReference>
<sequence>MRYSTETEILIPFHDVDSMDIVWHGHYVKYFEVARCDFLDSFNYGYKKMAASGYSWPVVDMRIKYVKPLQFGQTVLVRCSLKEWEYRLKLDYVIENANGERLTKGYTIQVAVDKNTAQMCFETPKAFRELLAHKVGPLE</sequence>
<keyword evidence="4" id="KW-1185">Reference proteome</keyword>
<keyword evidence="2 3" id="KW-0378">Hydrolase</keyword>
<dbReference type="Proteomes" id="UP001320119">
    <property type="component" value="Chromosome"/>
</dbReference>
<dbReference type="AlphaFoldDB" id="A0AAN2BJC9"/>
<evidence type="ECO:0000256" key="1">
    <source>
        <dbReference type="ARBA" id="ARBA00005953"/>
    </source>
</evidence>
<accession>A0AAN2BJC9</accession>
<evidence type="ECO:0000256" key="2">
    <source>
        <dbReference type="ARBA" id="ARBA00022801"/>
    </source>
</evidence>
<dbReference type="GO" id="GO:0047617">
    <property type="term" value="F:fatty acyl-CoA hydrolase activity"/>
    <property type="evidence" value="ECO:0007669"/>
    <property type="project" value="TreeGrafter"/>
</dbReference>
<dbReference type="RefSeq" id="WP_236986310.1">
    <property type="nucleotide sequence ID" value="NZ_AP023086.1"/>
</dbReference>
<comment type="similarity">
    <text evidence="1">Belongs to the 4-hydroxybenzoyl-CoA thioesterase family.</text>
</comment>
<dbReference type="PIRSF" id="PIRSF003230">
    <property type="entry name" value="YbgC"/>
    <property type="match status" value="1"/>
</dbReference>
<protein>
    <submittedName>
        <fullName evidence="3">Acyl-CoA thioester hydrolase</fullName>
    </submittedName>
</protein>
<dbReference type="InterPro" id="IPR029069">
    <property type="entry name" value="HotDog_dom_sf"/>
</dbReference>
<dbReference type="Gene3D" id="3.10.129.10">
    <property type="entry name" value="Hotdog Thioesterase"/>
    <property type="match status" value="1"/>
</dbReference>
<dbReference type="InterPro" id="IPR050563">
    <property type="entry name" value="4-hydroxybenzoyl-CoA_TE"/>
</dbReference>
<gene>
    <name evidence="3" type="ORF">MARGE09_P1027</name>
</gene>
<dbReference type="PANTHER" id="PTHR31793">
    <property type="entry name" value="4-HYDROXYBENZOYL-COA THIOESTERASE FAMILY MEMBER"/>
    <property type="match status" value="1"/>
</dbReference>
<dbReference type="CDD" id="cd00586">
    <property type="entry name" value="4HBT"/>
    <property type="match status" value="1"/>
</dbReference>
<dbReference type="Pfam" id="PF13279">
    <property type="entry name" value="4HBT_2"/>
    <property type="match status" value="1"/>
</dbReference>
<evidence type="ECO:0000313" key="4">
    <source>
        <dbReference type="Proteomes" id="UP001320119"/>
    </source>
</evidence>
<proteinExistence type="inferred from homology"/>
<name>A0AAN2BJC9_9GAMM</name>
<organism evidence="3 4">
    <name type="scientific">Marinagarivorans cellulosilyticus</name>
    <dbReference type="NCBI Taxonomy" id="2721545"/>
    <lineage>
        <taxon>Bacteria</taxon>
        <taxon>Pseudomonadati</taxon>
        <taxon>Pseudomonadota</taxon>
        <taxon>Gammaproteobacteria</taxon>
        <taxon>Cellvibrionales</taxon>
        <taxon>Cellvibrionaceae</taxon>
        <taxon>Marinagarivorans</taxon>
    </lineage>
</organism>
<reference evidence="3 4" key="1">
    <citation type="journal article" date="2022" name="IScience">
        <title>An ultrasensitive nanofiber-based assay for enzymatic hydrolysis and deep-sea microbial degradation of cellulose.</title>
        <authorList>
            <person name="Tsudome M."/>
            <person name="Tachioka M."/>
            <person name="Miyazaki M."/>
            <person name="Uchimura K."/>
            <person name="Tsuda M."/>
            <person name="Takaki Y."/>
            <person name="Deguchi S."/>
        </authorList>
    </citation>
    <scope>NUCLEOTIDE SEQUENCE [LARGE SCALE GENOMIC DNA]</scope>
    <source>
        <strain evidence="3 4">GE09</strain>
    </source>
</reference>
<dbReference type="InterPro" id="IPR006684">
    <property type="entry name" value="YbgC/YbaW"/>
</dbReference>
<dbReference type="NCBIfam" id="TIGR00051">
    <property type="entry name" value="YbgC/FadM family acyl-CoA thioesterase"/>
    <property type="match status" value="1"/>
</dbReference>
<dbReference type="KEGG" id="marq:MARGE09_P1027"/>
<dbReference type="SUPFAM" id="SSF54637">
    <property type="entry name" value="Thioesterase/thiol ester dehydrase-isomerase"/>
    <property type="match status" value="1"/>
</dbReference>
<dbReference type="PANTHER" id="PTHR31793:SF27">
    <property type="entry name" value="NOVEL THIOESTERASE SUPERFAMILY DOMAIN AND SAPOSIN A-TYPE DOMAIN CONTAINING PROTEIN (0610012H03RIK)"/>
    <property type="match status" value="1"/>
</dbReference>
<evidence type="ECO:0000313" key="3">
    <source>
        <dbReference type="EMBL" id="BCD96827.1"/>
    </source>
</evidence>